<evidence type="ECO:0000313" key="2">
    <source>
        <dbReference type="Proteomes" id="UP000254677"/>
    </source>
</evidence>
<dbReference type="PANTHER" id="PTHR11264:SF8">
    <property type="entry name" value="URACIL-DNA GLYCOSYLASE-LIKE DOMAIN-CONTAINING PROTEIN"/>
    <property type="match status" value="1"/>
</dbReference>
<reference evidence="1 2" key="1">
    <citation type="submission" date="2018-06" db="EMBL/GenBank/DDBJ databases">
        <authorList>
            <consortium name="Pathogen Informatics"/>
            <person name="Doyle S."/>
        </authorList>
    </citation>
    <scope>NUCLEOTIDE SEQUENCE [LARGE SCALE GENOMIC DNA]</scope>
    <source>
        <strain evidence="1 2">NCTC13292</strain>
    </source>
</reference>
<dbReference type="Gene3D" id="3.40.470.10">
    <property type="entry name" value="Uracil-DNA glycosylase-like domain"/>
    <property type="match status" value="1"/>
</dbReference>
<dbReference type="RefSeq" id="WP_425451547.1">
    <property type="nucleotide sequence ID" value="NZ_UGOA01000001.1"/>
</dbReference>
<protein>
    <submittedName>
        <fullName evidence="1">Uracil-DNA glycosylase</fullName>
        <ecNumber evidence="1">3.2.2.-</ecNumber>
    </submittedName>
</protein>
<dbReference type="PANTHER" id="PTHR11264">
    <property type="entry name" value="URACIL-DNA GLYCOSYLASE"/>
    <property type="match status" value="1"/>
</dbReference>
<dbReference type="EC" id="3.2.2.-" evidence="1"/>
<gene>
    <name evidence="1" type="primary">ung</name>
    <name evidence="1" type="ORF">NCTC13292_01373</name>
</gene>
<dbReference type="Proteomes" id="UP000254677">
    <property type="component" value="Unassembled WGS sequence"/>
</dbReference>
<accession>A0A378J3A3</accession>
<dbReference type="AlphaFoldDB" id="A0A378J3A3"/>
<keyword evidence="1" id="KW-0326">Glycosidase</keyword>
<name>A0A378J3A3_9GAMM</name>
<dbReference type="GO" id="GO:0097510">
    <property type="term" value="P:base-excision repair, AP site formation via deaminated base removal"/>
    <property type="evidence" value="ECO:0007669"/>
    <property type="project" value="TreeGrafter"/>
</dbReference>
<organism evidence="1 2">
    <name type="scientific">Legionella donaldsonii</name>
    <dbReference type="NCBI Taxonomy" id="45060"/>
    <lineage>
        <taxon>Bacteria</taxon>
        <taxon>Pseudomonadati</taxon>
        <taxon>Pseudomonadota</taxon>
        <taxon>Gammaproteobacteria</taxon>
        <taxon>Legionellales</taxon>
        <taxon>Legionellaceae</taxon>
        <taxon>Legionella</taxon>
    </lineage>
</organism>
<dbReference type="InterPro" id="IPR002043">
    <property type="entry name" value="UDG_fam1"/>
</dbReference>
<evidence type="ECO:0000313" key="1">
    <source>
        <dbReference type="EMBL" id="STX42105.1"/>
    </source>
</evidence>
<dbReference type="GO" id="GO:0004844">
    <property type="term" value="F:uracil DNA N-glycosylase activity"/>
    <property type="evidence" value="ECO:0007669"/>
    <property type="project" value="InterPro"/>
</dbReference>
<sequence length="247" mass="28581">MYNADFVGEIVYCLLEKVHPQWHKIVAQALEQVDKEYLLQLQNSSHWLPGINALFAAFSLPLCDTKYILLGESPYPRPESANGYAFWDNSVHNLWSQTGLSKEVNRATSLRNWIKMLLVARGDLQQDRSQAAIATLDKSHYWQTAEQFFRSLINKGFLLLNASLVYSEDKVRFHAKHWRPFMHSLLTQLAQYNQTLQLILFGRIAEEIPEASFFSCLIAEHPYNLSFISNPMVLEFFKPLDLLSCHE</sequence>
<keyword evidence="2" id="KW-1185">Reference proteome</keyword>
<dbReference type="EMBL" id="UGOA01000001">
    <property type="protein sequence ID" value="STX42105.1"/>
    <property type="molecule type" value="Genomic_DNA"/>
</dbReference>
<keyword evidence="1" id="KW-0378">Hydrolase</keyword>
<proteinExistence type="predicted"/>
<dbReference type="InterPro" id="IPR036895">
    <property type="entry name" value="Uracil-DNA_glycosylase-like_sf"/>
</dbReference>
<dbReference type="SUPFAM" id="SSF52141">
    <property type="entry name" value="Uracil-DNA glycosylase-like"/>
    <property type="match status" value="1"/>
</dbReference>